<dbReference type="eggNOG" id="COG0397">
    <property type="taxonomic scope" value="Bacteria"/>
</dbReference>
<keyword evidence="5 8" id="KW-0547">Nucleotide-binding</keyword>
<comment type="catalytic activity">
    <reaction evidence="8">
        <text>L-seryl-[protein] + ATP = 3-O-(5'-adenylyl)-L-seryl-[protein] + diphosphate</text>
        <dbReference type="Rhea" id="RHEA:58120"/>
        <dbReference type="Rhea" id="RHEA-COMP:9863"/>
        <dbReference type="Rhea" id="RHEA-COMP:15073"/>
        <dbReference type="ChEBI" id="CHEBI:29999"/>
        <dbReference type="ChEBI" id="CHEBI:30616"/>
        <dbReference type="ChEBI" id="CHEBI:33019"/>
        <dbReference type="ChEBI" id="CHEBI:142516"/>
        <dbReference type="EC" id="2.7.7.108"/>
    </reaction>
</comment>
<dbReference type="GO" id="GO:0005524">
    <property type="term" value="F:ATP binding"/>
    <property type="evidence" value="ECO:0007669"/>
    <property type="project" value="UniProtKB-UniRule"/>
</dbReference>
<feature type="binding site" evidence="8">
    <location>
        <position position="97"/>
    </location>
    <ligand>
        <name>ATP</name>
        <dbReference type="ChEBI" id="CHEBI:30616"/>
    </ligand>
</feature>
<comment type="function">
    <text evidence="8">Nucleotidyltransferase involved in the post-translational modification of proteins. It can catalyze the addition of adenosine monophosphate (AMP) or uridine monophosphate (UMP) to a protein, resulting in modifications known as AMPylation and UMPylation.</text>
</comment>
<comment type="catalytic activity">
    <reaction evidence="8">
        <text>L-seryl-[protein] + UTP = O-(5'-uridylyl)-L-seryl-[protein] + diphosphate</text>
        <dbReference type="Rhea" id="RHEA:64604"/>
        <dbReference type="Rhea" id="RHEA-COMP:9863"/>
        <dbReference type="Rhea" id="RHEA-COMP:16635"/>
        <dbReference type="ChEBI" id="CHEBI:29999"/>
        <dbReference type="ChEBI" id="CHEBI:33019"/>
        <dbReference type="ChEBI" id="CHEBI:46398"/>
        <dbReference type="ChEBI" id="CHEBI:156051"/>
    </reaction>
</comment>
<dbReference type="EC" id="2.7.7.-" evidence="8"/>
<evidence type="ECO:0000256" key="8">
    <source>
        <dbReference type="HAMAP-Rule" id="MF_00692"/>
    </source>
</evidence>
<dbReference type="Proteomes" id="UP000005778">
    <property type="component" value="Chromosome"/>
</dbReference>
<comment type="similarity">
    <text evidence="1 8">Belongs to the SELO family.</text>
</comment>
<proteinExistence type="inferred from homology"/>
<comment type="catalytic activity">
    <reaction evidence="8">
        <text>L-tyrosyl-[protein] + UTP = O-(5'-uridylyl)-L-tyrosyl-[protein] + diphosphate</text>
        <dbReference type="Rhea" id="RHEA:83887"/>
        <dbReference type="Rhea" id="RHEA-COMP:10136"/>
        <dbReference type="Rhea" id="RHEA-COMP:20238"/>
        <dbReference type="ChEBI" id="CHEBI:33019"/>
        <dbReference type="ChEBI" id="CHEBI:46398"/>
        <dbReference type="ChEBI" id="CHEBI:46858"/>
        <dbReference type="ChEBI" id="CHEBI:90602"/>
    </reaction>
</comment>
<comment type="catalytic activity">
    <reaction evidence="8">
        <text>L-tyrosyl-[protein] + ATP = O-(5'-adenylyl)-L-tyrosyl-[protein] + diphosphate</text>
        <dbReference type="Rhea" id="RHEA:54288"/>
        <dbReference type="Rhea" id="RHEA-COMP:10136"/>
        <dbReference type="Rhea" id="RHEA-COMP:13846"/>
        <dbReference type="ChEBI" id="CHEBI:30616"/>
        <dbReference type="ChEBI" id="CHEBI:33019"/>
        <dbReference type="ChEBI" id="CHEBI:46858"/>
        <dbReference type="ChEBI" id="CHEBI:83624"/>
        <dbReference type="EC" id="2.7.7.108"/>
    </reaction>
</comment>
<dbReference type="GO" id="GO:0070733">
    <property type="term" value="F:AMPylase activity"/>
    <property type="evidence" value="ECO:0007669"/>
    <property type="project" value="UniProtKB-EC"/>
</dbReference>
<evidence type="ECO:0000256" key="2">
    <source>
        <dbReference type="ARBA" id="ARBA00022679"/>
    </source>
</evidence>
<dbReference type="RefSeq" id="WP_004075115.1">
    <property type="nucleotide sequence ID" value="NZ_CM001488.1"/>
</dbReference>
<evidence type="ECO:0000313" key="10">
    <source>
        <dbReference type="Proteomes" id="UP000005778"/>
    </source>
</evidence>
<comment type="catalytic activity">
    <reaction evidence="8">
        <text>L-histidyl-[protein] + UTP = N(tele)-(5'-uridylyl)-L-histidyl-[protein] + diphosphate</text>
        <dbReference type="Rhea" id="RHEA:83891"/>
        <dbReference type="Rhea" id="RHEA-COMP:9745"/>
        <dbReference type="Rhea" id="RHEA-COMP:20239"/>
        <dbReference type="ChEBI" id="CHEBI:29979"/>
        <dbReference type="ChEBI" id="CHEBI:33019"/>
        <dbReference type="ChEBI" id="CHEBI:46398"/>
        <dbReference type="ChEBI" id="CHEBI:233474"/>
    </reaction>
</comment>
<name>I5B6S9_9BACT</name>
<dbReference type="EC" id="2.7.7.108" evidence="8"/>
<accession>I5B6S9</accession>
<protein>
    <recommendedName>
        <fullName evidence="8">Protein nucleotidyltransferase YdiU</fullName>
        <ecNumber evidence="8">2.7.7.-</ecNumber>
    </recommendedName>
    <alternativeName>
        <fullName evidence="8">Protein adenylyltransferase YdiU</fullName>
        <ecNumber evidence="8">2.7.7.108</ecNumber>
    </alternativeName>
    <alternativeName>
        <fullName evidence="8">Protein uridylyltransferase YdiU</fullName>
        <ecNumber evidence="8">2.7.7.-</ecNumber>
    </alternativeName>
</protein>
<keyword evidence="4 8" id="KW-0479">Metal-binding</keyword>
<feature type="binding site" evidence="8">
    <location>
        <position position="267"/>
    </location>
    <ligand>
        <name>ATP</name>
        <dbReference type="ChEBI" id="CHEBI:30616"/>
    </ligand>
</feature>
<keyword evidence="6 8" id="KW-0067">ATP-binding</keyword>
<dbReference type="GO" id="GO:0000287">
    <property type="term" value="F:magnesium ion binding"/>
    <property type="evidence" value="ECO:0007669"/>
    <property type="project" value="UniProtKB-UniRule"/>
</dbReference>
<feature type="binding site" evidence="8">
    <location>
        <position position="96"/>
    </location>
    <ligand>
        <name>ATP</name>
        <dbReference type="ChEBI" id="CHEBI:30616"/>
    </ligand>
</feature>
<evidence type="ECO:0000256" key="3">
    <source>
        <dbReference type="ARBA" id="ARBA00022695"/>
    </source>
</evidence>
<dbReference type="EMBL" id="CM001488">
    <property type="protein sequence ID" value="EIM65192.1"/>
    <property type="molecule type" value="Genomic_DNA"/>
</dbReference>
<organism evidence="9 10">
    <name type="scientific">Desulfobacter postgatei 2ac9</name>
    <dbReference type="NCBI Taxonomy" id="879212"/>
    <lineage>
        <taxon>Bacteria</taxon>
        <taxon>Pseudomonadati</taxon>
        <taxon>Thermodesulfobacteriota</taxon>
        <taxon>Desulfobacteria</taxon>
        <taxon>Desulfobacterales</taxon>
        <taxon>Desulfobacteraceae</taxon>
        <taxon>Desulfobacter</taxon>
    </lineage>
</organism>
<gene>
    <name evidence="8" type="primary">ydiU</name>
    <name evidence="8" type="synonym">selO</name>
    <name evidence="9" type="ORF">DespoDRAFT_03425</name>
</gene>
<dbReference type="GO" id="GO:0030145">
    <property type="term" value="F:manganese ion binding"/>
    <property type="evidence" value="ECO:0007669"/>
    <property type="project" value="UniProtKB-UniRule"/>
</dbReference>
<evidence type="ECO:0000256" key="7">
    <source>
        <dbReference type="ARBA" id="ARBA00022842"/>
    </source>
</evidence>
<evidence type="ECO:0000313" key="9">
    <source>
        <dbReference type="EMBL" id="EIM65192.1"/>
    </source>
</evidence>
<keyword evidence="10" id="KW-1185">Reference proteome</keyword>
<feature type="binding site" evidence="8">
    <location>
        <position position="258"/>
    </location>
    <ligand>
        <name>Mg(2+)</name>
        <dbReference type="ChEBI" id="CHEBI:18420"/>
    </ligand>
</feature>
<sequence>MEKAPSVSTLNAGFKNSFAMLPKKFYEPITPETVHDPVLQKYNWKLGRELGFNFTQETPELTDCLAGNLVFADSTPVAMAYAGHQFGRFVPQLGDGRAILLGEKITPDGKRVDVQLKGSGRTRFSRGGDGKSPLGPVIREYIVSEAMHALGVPTTRALAIVSTGERILREDGIHPGGVMTRVASGFVRVGSFEYFAARGDEAAIGELADYVIARHYPEILETKDRYRQFFSSVATRQARLVAKWMQLGFIHGVMNTDNTSISGETIDYGPCAFMDYYDPNMVFSSIDTMGRYRYANQGAIMKWNLHALGISLQALLGNTEEEAMDVIDATLTAFEQEFLHAQKVGLLKKIGIEKPGDQDFSLLGELLALMQSQKTDFTLTFRYLADQIREGSTMTPQFQKLFKAPDAISAWLESWRKRLAEENRPDVIQAKMNRINPLFIPRNHRIHKAIEDAEARDDFSQVHLLTALYENPFTEQPKFTDYAQAPADEKRVTRTFCGT</sequence>
<comment type="cofactor">
    <cofactor evidence="8">
        <name>Mg(2+)</name>
        <dbReference type="ChEBI" id="CHEBI:18420"/>
    </cofactor>
    <cofactor evidence="8">
        <name>Mn(2+)</name>
        <dbReference type="ChEBI" id="CHEBI:29035"/>
    </cofactor>
</comment>
<feature type="binding site" evidence="8">
    <location>
        <position position="181"/>
    </location>
    <ligand>
        <name>ATP</name>
        <dbReference type="ChEBI" id="CHEBI:30616"/>
    </ligand>
</feature>
<dbReference type="STRING" id="879212.DespoDRAFT_03425"/>
<dbReference type="AlphaFoldDB" id="I5B6S9"/>
<dbReference type="Pfam" id="PF02696">
    <property type="entry name" value="SelO"/>
    <property type="match status" value="1"/>
</dbReference>
<dbReference type="OrthoDB" id="9776281at2"/>
<feature type="binding site" evidence="8">
    <location>
        <position position="94"/>
    </location>
    <ligand>
        <name>ATP</name>
        <dbReference type="ChEBI" id="CHEBI:30616"/>
    </ligand>
</feature>
<evidence type="ECO:0000256" key="4">
    <source>
        <dbReference type="ARBA" id="ARBA00022723"/>
    </source>
</evidence>
<keyword evidence="2 8" id="KW-0808">Transferase</keyword>
<dbReference type="HAMAP" id="MF_00692">
    <property type="entry name" value="SelO"/>
    <property type="match status" value="1"/>
</dbReference>
<feature type="binding site" evidence="8">
    <location>
        <position position="130"/>
    </location>
    <ligand>
        <name>ATP</name>
        <dbReference type="ChEBI" id="CHEBI:30616"/>
    </ligand>
</feature>
<evidence type="ECO:0000256" key="1">
    <source>
        <dbReference type="ARBA" id="ARBA00009747"/>
    </source>
</evidence>
<reference evidence="9 10" key="1">
    <citation type="submission" date="2011-09" db="EMBL/GenBank/DDBJ databases">
        <authorList>
            <consortium name="US DOE Joint Genome Institute (JGI-PGF)"/>
            <person name="Lucas S."/>
            <person name="Han J."/>
            <person name="Lapidus A."/>
            <person name="Cheng J.-F."/>
            <person name="Goodwin L."/>
            <person name="Pitluck S."/>
            <person name="Peters L."/>
            <person name="Land M.L."/>
            <person name="Hauser L."/>
            <person name="Orellana R."/>
            <person name="Lovley D."/>
            <person name="Woyke T.J."/>
        </authorList>
    </citation>
    <scope>NUCLEOTIDE SEQUENCE [LARGE SCALE GENOMIC DNA]</scope>
    <source>
        <strain evidence="9 10">2ac9</strain>
    </source>
</reference>
<feature type="binding site" evidence="8">
    <location>
        <position position="117"/>
    </location>
    <ligand>
        <name>ATP</name>
        <dbReference type="ChEBI" id="CHEBI:30616"/>
    </ligand>
</feature>
<comment type="catalytic activity">
    <reaction evidence="8">
        <text>L-threonyl-[protein] + ATP = 3-O-(5'-adenylyl)-L-threonyl-[protein] + diphosphate</text>
        <dbReference type="Rhea" id="RHEA:54292"/>
        <dbReference type="Rhea" id="RHEA-COMP:11060"/>
        <dbReference type="Rhea" id="RHEA-COMP:13847"/>
        <dbReference type="ChEBI" id="CHEBI:30013"/>
        <dbReference type="ChEBI" id="CHEBI:30616"/>
        <dbReference type="ChEBI" id="CHEBI:33019"/>
        <dbReference type="ChEBI" id="CHEBI:138113"/>
        <dbReference type="EC" id="2.7.7.108"/>
    </reaction>
</comment>
<evidence type="ECO:0000256" key="6">
    <source>
        <dbReference type="ARBA" id="ARBA00022840"/>
    </source>
</evidence>
<feature type="active site" description="Proton acceptor" evidence="8">
    <location>
        <position position="257"/>
    </location>
</feature>
<keyword evidence="8" id="KW-0464">Manganese</keyword>
<feature type="binding site" evidence="8">
    <location>
        <position position="129"/>
    </location>
    <ligand>
        <name>ATP</name>
        <dbReference type="ChEBI" id="CHEBI:30616"/>
    </ligand>
</feature>
<dbReference type="InterPro" id="IPR003846">
    <property type="entry name" value="SelO"/>
</dbReference>
<dbReference type="PANTHER" id="PTHR32057">
    <property type="entry name" value="PROTEIN ADENYLYLTRANSFERASE SELO, MITOCHONDRIAL"/>
    <property type="match status" value="1"/>
</dbReference>
<feature type="binding site" evidence="8">
    <location>
        <position position="188"/>
    </location>
    <ligand>
        <name>ATP</name>
        <dbReference type="ChEBI" id="CHEBI:30616"/>
    </ligand>
</feature>
<evidence type="ECO:0000256" key="5">
    <source>
        <dbReference type="ARBA" id="ARBA00022741"/>
    </source>
</evidence>
<dbReference type="HOGENOM" id="CLU_010245_4_1_7"/>
<keyword evidence="3 8" id="KW-0548">Nucleotidyltransferase</keyword>
<dbReference type="NCBIfam" id="NF000658">
    <property type="entry name" value="PRK00029.1"/>
    <property type="match status" value="1"/>
</dbReference>
<dbReference type="PANTHER" id="PTHR32057:SF14">
    <property type="entry name" value="PROTEIN ADENYLYLTRANSFERASE SELO, MITOCHONDRIAL"/>
    <property type="match status" value="1"/>
</dbReference>
<keyword evidence="7 8" id="KW-0460">Magnesium</keyword>
<reference evidence="9 10" key="2">
    <citation type="submission" date="2012-02" db="EMBL/GenBank/DDBJ databases">
        <title>Improved High-Quality Draft sequence of Desulfobacter postgatei 2ac9.</title>
        <authorList>
            <consortium name="US DOE Joint Genome Institute"/>
            <person name="Lucas S."/>
            <person name="Han J."/>
            <person name="Lapidus A."/>
            <person name="Cheng J.-F."/>
            <person name="Goodwin L."/>
            <person name="Pitluck S."/>
            <person name="Peters L."/>
            <person name="Ovchinnikova G."/>
            <person name="Held B."/>
            <person name="Detter J.C."/>
            <person name="Han C."/>
            <person name="Tapia R."/>
            <person name="Land M."/>
            <person name="Hauser L."/>
            <person name="Kyrpides N."/>
            <person name="Ivanova N."/>
            <person name="Pagani I."/>
            <person name="Orellana R."/>
            <person name="Lovley D."/>
            <person name="Woyke T."/>
        </authorList>
    </citation>
    <scope>NUCLEOTIDE SEQUENCE [LARGE SCALE GENOMIC DNA]</scope>
    <source>
        <strain evidence="9 10">2ac9</strain>
    </source>
</reference>
<feature type="binding site" evidence="8">
    <location>
        <position position="267"/>
    </location>
    <ligand>
        <name>Mg(2+)</name>
        <dbReference type="ChEBI" id="CHEBI:18420"/>
    </ligand>
</feature>